<dbReference type="OrthoDB" id="7547678at2759"/>
<dbReference type="GO" id="GO:0071897">
    <property type="term" value="P:DNA biosynthetic process"/>
    <property type="evidence" value="ECO:0007669"/>
    <property type="project" value="UniProtKB-ARBA"/>
</dbReference>
<dbReference type="PANTHER" id="PTHR22955">
    <property type="entry name" value="RETROTRANSPOSON"/>
    <property type="match status" value="1"/>
</dbReference>
<dbReference type="InterPro" id="IPR008042">
    <property type="entry name" value="Retrotrans_Pao"/>
</dbReference>
<dbReference type="Pfam" id="PF05380">
    <property type="entry name" value="Peptidase_A17"/>
    <property type="match status" value="1"/>
</dbReference>
<name>A0A3L8D6Z6_OOCBI</name>
<dbReference type="SUPFAM" id="SSF56672">
    <property type="entry name" value="DNA/RNA polymerases"/>
    <property type="match status" value="1"/>
</dbReference>
<dbReference type="Proteomes" id="UP000279307">
    <property type="component" value="Chromosome 12"/>
</dbReference>
<evidence type="ECO:0000313" key="2">
    <source>
        <dbReference type="Proteomes" id="UP000279307"/>
    </source>
</evidence>
<organism evidence="1 2">
    <name type="scientific">Ooceraea biroi</name>
    <name type="common">Clonal raider ant</name>
    <name type="synonym">Cerapachys biroi</name>
    <dbReference type="NCBI Taxonomy" id="2015173"/>
    <lineage>
        <taxon>Eukaryota</taxon>
        <taxon>Metazoa</taxon>
        <taxon>Ecdysozoa</taxon>
        <taxon>Arthropoda</taxon>
        <taxon>Hexapoda</taxon>
        <taxon>Insecta</taxon>
        <taxon>Pterygota</taxon>
        <taxon>Neoptera</taxon>
        <taxon>Endopterygota</taxon>
        <taxon>Hymenoptera</taxon>
        <taxon>Apocrita</taxon>
        <taxon>Aculeata</taxon>
        <taxon>Formicoidea</taxon>
        <taxon>Formicidae</taxon>
        <taxon>Dorylinae</taxon>
        <taxon>Ooceraea</taxon>
    </lineage>
</organism>
<proteinExistence type="predicted"/>
<reference evidence="1 2" key="1">
    <citation type="journal article" date="2018" name="Genome Res.">
        <title>The genomic architecture and molecular evolution of ant odorant receptors.</title>
        <authorList>
            <person name="McKenzie S.K."/>
            <person name="Kronauer D.J.C."/>
        </authorList>
    </citation>
    <scope>NUCLEOTIDE SEQUENCE [LARGE SCALE GENOMIC DNA]</scope>
    <source>
        <strain evidence="1">Clonal line C1</strain>
    </source>
</reference>
<dbReference type="AlphaFoldDB" id="A0A3L8D6Z6"/>
<dbReference type="InterPro" id="IPR043502">
    <property type="entry name" value="DNA/RNA_pol_sf"/>
</dbReference>
<sequence length="299" mass="33479">MKRVILSQIASLFDPLGLLGPIIVAAKIFLQKLWKLHLTWDDSIPSELAAEWIQIYEELPLINQLVFPRQICVADPVNIQLHGFADASEAAYGACIFFRSVDASGTHSVKLVCFKTRVAPLKQISLPKLELCAAVLLARLYSVVHKAFKLKFDKIVLWSDSTIVLQWINMSPHRLKSFVANRITEIQQLTETCEWRHVPSLDNPADLASKGLSPKQFVRCTLWNCAPSWLAADESAWPENKFIGVGMFSCLFYVWAQSGDYGPAGVCAGVWREEAAVKKEEVRSNGVQCEPTAILYCVE</sequence>
<evidence type="ECO:0000313" key="1">
    <source>
        <dbReference type="EMBL" id="RLU15991.1"/>
    </source>
</evidence>
<comment type="caution">
    <text evidence="1">The sequence shown here is derived from an EMBL/GenBank/DDBJ whole genome shotgun (WGS) entry which is preliminary data.</text>
</comment>
<protein>
    <submittedName>
        <fullName evidence="1">Uncharacterized protein</fullName>
    </submittedName>
</protein>
<gene>
    <name evidence="1" type="ORF">DMN91_011749</name>
</gene>
<dbReference type="EMBL" id="QOIP01000012">
    <property type="protein sequence ID" value="RLU15991.1"/>
    <property type="molecule type" value="Genomic_DNA"/>
</dbReference>
<dbReference type="PANTHER" id="PTHR22955:SF77">
    <property type="entry name" value="ASPARTIC PUTATIVE DOMAIN-CONTAINING PROTEIN-RELATED"/>
    <property type="match status" value="1"/>
</dbReference>
<accession>A0A3L8D6Z6</accession>